<protein>
    <submittedName>
        <fullName evidence="3">GHKL domain-containing protein</fullName>
    </submittedName>
</protein>
<keyword evidence="4" id="KW-1185">Reference proteome</keyword>
<feature type="transmembrane region" description="Helical" evidence="1">
    <location>
        <begin position="88"/>
        <end position="108"/>
    </location>
</feature>
<dbReference type="Proteomes" id="UP000537131">
    <property type="component" value="Unassembled WGS sequence"/>
</dbReference>
<dbReference type="Gene3D" id="3.30.565.10">
    <property type="entry name" value="Histidine kinase-like ATPase, C-terminal domain"/>
    <property type="match status" value="1"/>
</dbReference>
<dbReference type="SUPFAM" id="SSF55874">
    <property type="entry name" value="ATPase domain of HSP90 chaperone/DNA topoisomerase II/histidine kinase"/>
    <property type="match status" value="1"/>
</dbReference>
<dbReference type="GO" id="GO:0042802">
    <property type="term" value="F:identical protein binding"/>
    <property type="evidence" value="ECO:0007669"/>
    <property type="project" value="TreeGrafter"/>
</dbReference>
<name>A0A7Y0EK92_9CLOT</name>
<gene>
    <name evidence="3" type="ORF">HBE96_20705</name>
</gene>
<evidence type="ECO:0000256" key="1">
    <source>
        <dbReference type="SAM" id="Phobius"/>
    </source>
</evidence>
<proteinExistence type="predicted"/>
<accession>A0A7Y0EK92</accession>
<dbReference type="CDD" id="cd16935">
    <property type="entry name" value="HATPase_AgrC-ComD-like"/>
    <property type="match status" value="1"/>
</dbReference>
<dbReference type="InterPro" id="IPR032834">
    <property type="entry name" value="NatK-like_C"/>
</dbReference>
<reference evidence="3 4" key="2">
    <citation type="submission" date="2020-06" db="EMBL/GenBank/DDBJ databases">
        <title>Complete Genome Sequence of Clostridium muelleri sp. nov. P21T, an Acid-Alcohol Producing Acetogen Isolated from Old Hay.</title>
        <authorList>
            <person name="Duncan K.E."/>
            <person name="Tanner R.S."/>
        </authorList>
    </citation>
    <scope>NUCLEOTIDE SEQUENCE [LARGE SCALE GENOMIC DNA]</scope>
    <source>
        <strain evidence="3 4">P21</strain>
    </source>
</reference>
<evidence type="ECO:0000313" key="4">
    <source>
        <dbReference type="Proteomes" id="UP000537131"/>
    </source>
</evidence>
<feature type="transmembrane region" description="Helical" evidence="1">
    <location>
        <begin position="120"/>
        <end position="143"/>
    </location>
</feature>
<comment type="caution">
    <text evidence="3">The sequence shown here is derived from an EMBL/GenBank/DDBJ whole genome shotgun (WGS) entry which is preliminary data.</text>
</comment>
<keyword evidence="1" id="KW-1133">Transmembrane helix</keyword>
<evidence type="ECO:0000313" key="3">
    <source>
        <dbReference type="EMBL" id="NMM65015.1"/>
    </source>
</evidence>
<sequence>MIVTVNLPPFIAKILNIDGVYEWILVSIYAFILSLIFCRGTYFKKVISIVIYTCIGELVQYTTIPLIYVSHYVSIKNSAYGTELVRMLINQSSEVCSTLLFIFIINFVSKHFFVNETFGTVKYSLLFTLPNVFIVSILCEYFRIYYITNNTGFNSLLGNIKMIGFASMALICSLFTIIISDKLLKENKLREKELLLKHQFYMQAKHYKNLQKQFQNTRMFRHDLNNHLICMKNLMDNNDITNAIKYLEKITKSVENLNLKVNTGNPFADAVISEKYNICINKNILFKCDVRIPKNLAIDPFDLCVLLANALDNAIEASEKIIKKNIPKFIHIKTILNKSFIIFEVKNSTEGWLNKDELTTNKGDDVNHGLGLLNIKNTAHKYFGTTYIETSENIFILNVMLQT</sequence>
<dbReference type="EMBL" id="JABBNI010000058">
    <property type="protein sequence ID" value="NMM65015.1"/>
    <property type="molecule type" value="Genomic_DNA"/>
</dbReference>
<feature type="transmembrane region" description="Helical" evidence="1">
    <location>
        <begin position="163"/>
        <end position="184"/>
    </location>
</feature>
<feature type="domain" description="Sensor histidine kinase NatK-like C-terminal" evidence="2">
    <location>
        <begin position="299"/>
        <end position="402"/>
    </location>
</feature>
<keyword evidence="1" id="KW-0472">Membrane</keyword>
<reference evidence="3 4" key="1">
    <citation type="submission" date="2020-04" db="EMBL/GenBank/DDBJ databases">
        <authorList>
            <person name="Doyle D.A."/>
        </authorList>
    </citation>
    <scope>NUCLEOTIDE SEQUENCE [LARGE SCALE GENOMIC DNA]</scope>
    <source>
        <strain evidence="3 4">P21</strain>
    </source>
</reference>
<dbReference type="PANTHER" id="PTHR40448:SF1">
    <property type="entry name" value="TWO-COMPONENT SENSOR HISTIDINE KINASE"/>
    <property type="match status" value="1"/>
</dbReference>
<evidence type="ECO:0000259" key="2">
    <source>
        <dbReference type="Pfam" id="PF14501"/>
    </source>
</evidence>
<dbReference type="PANTHER" id="PTHR40448">
    <property type="entry name" value="TWO-COMPONENT SENSOR HISTIDINE KINASE"/>
    <property type="match status" value="1"/>
</dbReference>
<organism evidence="3 4">
    <name type="scientific">Clostridium muellerianum</name>
    <dbReference type="NCBI Taxonomy" id="2716538"/>
    <lineage>
        <taxon>Bacteria</taxon>
        <taxon>Bacillati</taxon>
        <taxon>Bacillota</taxon>
        <taxon>Clostridia</taxon>
        <taxon>Eubacteriales</taxon>
        <taxon>Clostridiaceae</taxon>
        <taxon>Clostridium</taxon>
    </lineage>
</organism>
<dbReference type="AlphaFoldDB" id="A0A7Y0EK92"/>
<feature type="transmembrane region" description="Helical" evidence="1">
    <location>
        <begin position="49"/>
        <end position="68"/>
    </location>
</feature>
<dbReference type="Pfam" id="PF14501">
    <property type="entry name" value="HATPase_c_5"/>
    <property type="match status" value="1"/>
</dbReference>
<dbReference type="RefSeq" id="WP_169299599.1">
    <property type="nucleotide sequence ID" value="NZ_JABBNI010000058.1"/>
</dbReference>
<feature type="transmembrane region" description="Helical" evidence="1">
    <location>
        <begin position="20"/>
        <end position="37"/>
    </location>
</feature>
<dbReference type="InterPro" id="IPR036890">
    <property type="entry name" value="HATPase_C_sf"/>
</dbReference>
<keyword evidence="1" id="KW-0812">Transmembrane</keyword>